<dbReference type="GO" id="GO:0004376">
    <property type="term" value="F:GPI mannosyltransferase activity"/>
    <property type="evidence" value="ECO:0007669"/>
    <property type="project" value="InterPro"/>
</dbReference>
<protein>
    <recommendedName>
        <fullName evidence="4">Integral membrane protein</fullName>
    </recommendedName>
</protein>
<accession>A0AA40VRW8</accession>
<feature type="transmembrane region" description="Helical" evidence="1">
    <location>
        <begin position="341"/>
        <end position="360"/>
    </location>
</feature>
<dbReference type="EMBL" id="VJXY01000018">
    <property type="protein sequence ID" value="MBD6617577.1"/>
    <property type="molecule type" value="Genomic_DNA"/>
</dbReference>
<dbReference type="AlphaFoldDB" id="A0AA40VRW8"/>
<evidence type="ECO:0000313" key="3">
    <source>
        <dbReference type="Proteomes" id="UP001165986"/>
    </source>
</evidence>
<dbReference type="GO" id="GO:0006506">
    <property type="term" value="P:GPI anchor biosynthetic process"/>
    <property type="evidence" value="ECO:0007669"/>
    <property type="project" value="InterPro"/>
</dbReference>
<keyword evidence="1" id="KW-1133">Transmembrane helix</keyword>
<dbReference type="Pfam" id="PF04188">
    <property type="entry name" value="Mannosyl_trans2"/>
    <property type="match status" value="1"/>
</dbReference>
<dbReference type="InterPro" id="IPR007315">
    <property type="entry name" value="PIG-V/Gpi18"/>
</dbReference>
<dbReference type="GO" id="GO:0016020">
    <property type="term" value="C:membrane"/>
    <property type="evidence" value="ECO:0007669"/>
    <property type="project" value="GOC"/>
</dbReference>
<name>A0AA40VRW8_9NOST</name>
<evidence type="ECO:0000256" key="1">
    <source>
        <dbReference type="SAM" id="Phobius"/>
    </source>
</evidence>
<organism evidence="2 3">
    <name type="scientific">Komarekiella delphini-convector SJRDD-AB1</name>
    <dbReference type="NCBI Taxonomy" id="2593771"/>
    <lineage>
        <taxon>Bacteria</taxon>
        <taxon>Bacillati</taxon>
        <taxon>Cyanobacteriota</taxon>
        <taxon>Cyanophyceae</taxon>
        <taxon>Nostocales</taxon>
        <taxon>Nostocaceae</taxon>
        <taxon>Komarekiella</taxon>
        <taxon>Komarekiella delphini-convector</taxon>
    </lineage>
</organism>
<feature type="transmembrane region" description="Helical" evidence="1">
    <location>
        <begin position="292"/>
        <end position="310"/>
    </location>
</feature>
<feature type="transmembrane region" description="Helical" evidence="1">
    <location>
        <begin position="17"/>
        <end position="39"/>
    </location>
</feature>
<gene>
    <name evidence="2" type="ORF">FNW02_17520</name>
</gene>
<feature type="transmembrane region" description="Helical" evidence="1">
    <location>
        <begin position="214"/>
        <end position="238"/>
    </location>
</feature>
<feature type="transmembrane region" description="Helical" evidence="1">
    <location>
        <begin position="412"/>
        <end position="430"/>
    </location>
</feature>
<proteinExistence type="predicted"/>
<feature type="transmembrane region" description="Helical" evidence="1">
    <location>
        <begin position="85"/>
        <end position="105"/>
    </location>
</feature>
<keyword evidence="3" id="KW-1185">Reference proteome</keyword>
<feature type="transmembrane region" description="Helical" evidence="1">
    <location>
        <begin position="111"/>
        <end position="128"/>
    </location>
</feature>
<keyword evidence="1" id="KW-0812">Transmembrane</keyword>
<feature type="transmembrane region" description="Helical" evidence="1">
    <location>
        <begin position="366"/>
        <end position="391"/>
    </location>
</feature>
<dbReference type="RefSeq" id="WP_191758792.1">
    <property type="nucleotide sequence ID" value="NZ_VJXY01000018.1"/>
</dbReference>
<reference evidence="2" key="1">
    <citation type="submission" date="2019-07" db="EMBL/GenBank/DDBJ databases">
        <title>Toxilogical consequences of a new and cryptic species of cyanobacteria (Komarekiella delphini-convector) recovered from the epidermis of a bottlenose dolphin and 1500 ft. in the air.</title>
        <authorList>
            <person name="Brown A.O."/>
            <person name="Dvorak P."/>
            <person name="Villanueva C.D."/>
            <person name="Foss A.J."/>
            <person name="Garvey A.D."/>
            <person name="Gibson Q.A."/>
            <person name="Johansen J.R."/>
            <person name="Casamatta D.A."/>
        </authorList>
    </citation>
    <scope>NUCLEOTIDE SEQUENCE</scope>
    <source>
        <strain evidence="2">SJRDD-AB1</strain>
    </source>
</reference>
<evidence type="ECO:0008006" key="4">
    <source>
        <dbReference type="Google" id="ProtNLM"/>
    </source>
</evidence>
<feature type="transmembrane region" description="Helical" evidence="1">
    <location>
        <begin position="140"/>
        <end position="164"/>
    </location>
</feature>
<comment type="caution">
    <text evidence="2">The sequence shown here is derived from an EMBL/GenBank/DDBJ whole genome shotgun (WGS) entry which is preliminary data.</text>
</comment>
<evidence type="ECO:0000313" key="2">
    <source>
        <dbReference type="EMBL" id="MBD6617577.1"/>
    </source>
</evidence>
<keyword evidence="1" id="KW-0472">Membrane</keyword>
<dbReference type="GO" id="GO:0000009">
    <property type="term" value="F:alpha-1,6-mannosyltransferase activity"/>
    <property type="evidence" value="ECO:0007669"/>
    <property type="project" value="InterPro"/>
</dbReference>
<sequence length="436" mass="49233">MAKVQTDIKKLLWKNDFFFPAIMWLVSRIFILTAMLLVAPKLPLPVEGIVPRFGWEVFDAWDSMHYRAIVTSGYEFVNDGKQYNLAFFPLFPLSIWVLMKLGLPFEMAGTLVNNLAFFAALYCLYFWVKEHYGISAAQWATAVLSWCPSSMFTGVIYTEGLYLFLSTATLRAFDQKQYGWTTLWGAMATATRPTGMALIPALAIASWKERRPPIAYVASLATAIGLLLFSLYCAIYFGNPLAFIEAQRGWRPSLGFDWQGWLNMLMQIPLGTNNWQFGWIKDPSGRIIKDPWYPLCFGVIVVSAYLLWHYRKHLSSAKVVYSFYAFVLFLLILANEQLINNLLNAFMVLGGGCILWRLRAQLTPVTILYGFCGISLLLASGGTISLSRLAYGIVPLNIAMGVLLSRHPRQGYLMLGLFMTLLAKIAVGFAQERWVG</sequence>
<feature type="transmembrane region" description="Helical" evidence="1">
    <location>
        <begin position="316"/>
        <end position="334"/>
    </location>
</feature>
<dbReference type="Proteomes" id="UP001165986">
    <property type="component" value="Unassembled WGS sequence"/>
</dbReference>